<dbReference type="OrthoDB" id="10263328at2759"/>
<sequence length="86" mass="10001">DENVKLQFQQRWLSLNEEIRTFIKQNAFNALYLESMQSLSATLCFAYIAVTELPHMLWPNLIELLTQNVTNPNITENMKEATLEAI</sequence>
<dbReference type="Gene3D" id="1.25.10.10">
    <property type="entry name" value="Leucine-rich Repeat Variant"/>
    <property type="match status" value="1"/>
</dbReference>
<evidence type="ECO:0000313" key="1">
    <source>
        <dbReference type="EMBL" id="RWS19810.1"/>
    </source>
</evidence>
<protein>
    <submittedName>
        <fullName evidence="1">Importin subunit beta-1-like isoform X2</fullName>
    </submittedName>
</protein>
<organism evidence="1 2">
    <name type="scientific">Leptotrombidium deliense</name>
    <dbReference type="NCBI Taxonomy" id="299467"/>
    <lineage>
        <taxon>Eukaryota</taxon>
        <taxon>Metazoa</taxon>
        <taxon>Ecdysozoa</taxon>
        <taxon>Arthropoda</taxon>
        <taxon>Chelicerata</taxon>
        <taxon>Arachnida</taxon>
        <taxon>Acari</taxon>
        <taxon>Acariformes</taxon>
        <taxon>Trombidiformes</taxon>
        <taxon>Prostigmata</taxon>
        <taxon>Anystina</taxon>
        <taxon>Parasitengona</taxon>
        <taxon>Trombiculoidea</taxon>
        <taxon>Trombiculidae</taxon>
        <taxon>Leptotrombidium</taxon>
    </lineage>
</organism>
<dbReference type="SUPFAM" id="SSF48371">
    <property type="entry name" value="ARM repeat"/>
    <property type="match status" value="1"/>
</dbReference>
<comment type="caution">
    <text evidence="1">The sequence shown here is derived from an EMBL/GenBank/DDBJ whole genome shotgun (WGS) entry which is preliminary data.</text>
</comment>
<feature type="non-terminal residue" evidence="1">
    <location>
        <position position="1"/>
    </location>
</feature>
<dbReference type="VEuPathDB" id="VectorBase:LDEU012230"/>
<evidence type="ECO:0000313" key="2">
    <source>
        <dbReference type="Proteomes" id="UP000288716"/>
    </source>
</evidence>
<gene>
    <name evidence="1" type="ORF">B4U80_09930</name>
</gene>
<name>A0A443RX23_9ACAR</name>
<dbReference type="AlphaFoldDB" id="A0A443RX23"/>
<dbReference type="InterPro" id="IPR011989">
    <property type="entry name" value="ARM-like"/>
</dbReference>
<dbReference type="Proteomes" id="UP000288716">
    <property type="component" value="Unassembled WGS sequence"/>
</dbReference>
<dbReference type="STRING" id="299467.A0A443RX23"/>
<dbReference type="InterPro" id="IPR016024">
    <property type="entry name" value="ARM-type_fold"/>
</dbReference>
<reference evidence="1 2" key="1">
    <citation type="journal article" date="2018" name="Gigascience">
        <title>Genomes of trombidid mites reveal novel predicted allergens and laterally-transferred genes associated with secondary metabolism.</title>
        <authorList>
            <person name="Dong X."/>
            <person name="Chaisiri K."/>
            <person name="Xia D."/>
            <person name="Armstrong S.D."/>
            <person name="Fang Y."/>
            <person name="Donnelly M.J."/>
            <person name="Kadowaki T."/>
            <person name="McGarry J.W."/>
            <person name="Darby A.C."/>
            <person name="Makepeace B.L."/>
        </authorList>
    </citation>
    <scope>NUCLEOTIDE SEQUENCE [LARGE SCALE GENOMIC DNA]</scope>
    <source>
        <strain evidence="1">UoL-UT</strain>
    </source>
</reference>
<keyword evidence="2" id="KW-1185">Reference proteome</keyword>
<accession>A0A443RX23</accession>
<dbReference type="EMBL" id="NCKV01022569">
    <property type="protein sequence ID" value="RWS19810.1"/>
    <property type="molecule type" value="Genomic_DNA"/>
</dbReference>
<proteinExistence type="predicted"/>